<dbReference type="VEuPathDB" id="FungiDB:H257_10262"/>
<evidence type="ECO:0000313" key="2">
    <source>
        <dbReference type="EMBL" id="RHX99474.1"/>
    </source>
</evidence>
<dbReference type="AlphaFoldDB" id="A0A396ZZD5"/>
<protein>
    <recommendedName>
        <fullName evidence="1">Helicase-associated domain-containing protein</fullName>
    </recommendedName>
</protein>
<comment type="caution">
    <text evidence="2">The sequence shown here is derived from an EMBL/GenBank/DDBJ whole genome shotgun (WGS) entry which is preliminary data.</text>
</comment>
<dbReference type="PANTHER" id="PTHR37066">
    <property type="entry name" value="HELICASE-ASSOCIATED"/>
    <property type="match status" value="1"/>
</dbReference>
<dbReference type="PANTHER" id="PTHR37066:SF1">
    <property type="entry name" value="LNS2_PITP DOMAIN-CONTAINING PROTEIN"/>
    <property type="match status" value="1"/>
</dbReference>
<proteinExistence type="predicted"/>
<organism evidence="2 3">
    <name type="scientific">Aphanomyces astaci</name>
    <name type="common">Crayfish plague agent</name>
    <dbReference type="NCBI Taxonomy" id="112090"/>
    <lineage>
        <taxon>Eukaryota</taxon>
        <taxon>Sar</taxon>
        <taxon>Stramenopiles</taxon>
        <taxon>Oomycota</taxon>
        <taxon>Saprolegniomycetes</taxon>
        <taxon>Saprolegniales</taxon>
        <taxon>Verrucalvaceae</taxon>
        <taxon>Aphanomyces</taxon>
    </lineage>
</organism>
<gene>
    <name evidence="2" type="ORF">DYB36_013793</name>
</gene>
<dbReference type="EMBL" id="QUSZ01009160">
    <property type="protein sequence ID" value="RHX99474.1"/>
    <property type="molecule type" value="Genomic_DNA"/>
</dbReference>
<sequence>MSSLLNGHLRQFPVFVEAATVLHEMQRDTTSITSFPKVYTVPRQPPWPAHLQGVKLNTAQVRMHYKNGNLHPDTVAGLQAVNFVFDVNQVKWSQKLLALSTYKAIYGDLCVPQEFSVPAHDPRWPKDLWDMRLGLAVRSLRQKTKPSSDRYLFLSDMGFVWNILDLSWDTKVAALVTYKQLYGDLLVAYSFKVPTQDGNWPKNTWGLKLGHAVHNIRQNGLDMSTERRRQLLALGFVWDHLEMSWDVKILALQTYRSLFTSLNVPYGFIVPGESPLWPRATWHMKLGHAVHNIRQNVQEMPIPRKAQLNDMEFVWYSLPLPWEMKLLALQRYHQVYGDFNVPVTFRVPDGDDSAWPKKTWYIRLADVVHDLRCHRENLNPAQVGQLDTLGFPFHDDDPGPAQVELVSICDGFPLMKRIKIEGPMS</sequence>
<evidence type="ECO:0000259" key="1">
    <source>
        <dbReference type="Pfam" id="PF03457"/>
    </source>
</evidence>
<dbReference type="Pfam" id="PF03457">
    <property type="entry name" value="HA"/>
    <property type="match status" value="2"/>
</dbReference>
<dbReference type="Proteomes" id="UP000265427">
    <property type="component" value="Unassembled WGS sequence"/>
</dbReference>
<feature type="domain" description="Helicase-associated" evidence="1">
    <location>
        <begin position="165"/>
        <end position="236"/>
    </location>
</feature>
<evidence type="ECO:0000313" key="3">
    <source>
        <dbReference type="Proteomes" id="UP000265427"/>
    </source>
</evidence>
<name>A0A396ZZD5_APHAT</name>
<feature type="domain" description="Helicase-associated" evidence="1">
    <location>
        <begin position="321"/>
        <end position="391"/>
    </location>
</feature>
<accession>A0A396ZZD5</accession>
<dbReference type="InterPro" id="IPR005114">
    <property type="entry name" value="Helicase_assoc"/>
</dbReference>
<reference evidence="2 3" key="1">
    <citation type="submission" date="2018-08" db="EMBL/GenBank/DDBJ databases">
        <title>Aphanomyces genome sequencing and annotation.</title>
        <authorList>
            <person name="Minardi D."/>
            <person name="Oidtmann B."/>
            <person name="Van Der Giezen M."/>
            <person name="Studholme D.J."/>
        </authorList>
    </citation>
    <scope>NUCLEOTIDE SEQUENCE [LARGE SCALE GENOMIC DNA]</scope>
    <source>
        <strain evidence="2 3">Kv</strain>
    </source>
</reference>